<evidence type="ECO:0000259" key="10">
    <source>
        <dbReference type="Pfam" id="PF00432"/>
    </source>
</evidence>
<dbReference type="InterPro" id="IPR045089">
    <property type="entry name" value="PGGT1B-like"/>
</dbReference>
<protein>
    <recommendedName>
        <fullName evidence="3 9">Protein farnesyltransferase subunit beta</fullName>
        <shortName evidence="9">FTase-beta</shortName>
        <ecNumber evidence="2 9">2.5.1.58</ecNumber>
    </recommendedName>
</protein>
<comment type="subunit">
    <text evidence="9">Heterodimer of an alpha and a beta subunit.</text>
</comment>
<dbReference type="Proteomes" id="UP000046392">
    <property type="component" value="Unplaced"/>
</dbReference>
<proteinExistence type="inferred from homology"/>
<dbReference type="Pfam" id="PF00432">
    <property type="entry name" value="Prenyltrans"/>
    <property type="match status" value="1"/>
</dbReference>
<evidence type="ECO:0000256" key="8">
    <source>
        <dbReference type="ARBA" id="ARBA00022833"/>
    </source>
</evidence>
<evidence type="ECO:0000256" key="4">
    <source>
        <dbReference type="ARBA" id="ARBA00022602"/>
    </source>
</evidence>
<keyword evidence="8 9" id="KW-0862">Zinc</keyword>
<keyword evidence="7" id="KW-0677">Repeat</keyword>
<keyword evidence="6 9" id="KW-0479">Metal-binding</keyword>
<keyword evidence="4 9" id="KW-0637">Prenyltransferase</keyword>
<dbReference type="STRING" id="174720.A0A0N5BR11"/>
<dbReference type="InterPro" id="IPR001330">
    <property type="entry name" value="Prenyltrans"/>
</dbReference>
<dbReference type="AlphaFoldDB" id="A0A0N5BR11"/>
<dbReference type="GO" id="GO:0097354">
    <property type="term" value="P:prenylation"/>
    <property type="evidence" value="ECO:0007669"/>
    <property type="project" value="UniProtKB-UniRule"/>
</dbReference>
<comment type="similarity">
    <text evidence="1 9">Belongs to the protein prenyltransferase subunit beta family.</text>
</comment>
<name>A0A0N5BR11_STREA</name>
<evidence type="ECO:0000313" key="11">
    <source>
        <dbReference type="Proteomes" id="UP000046392"/>
    </source>
</evidence>
<keyword evidence="5 9" id="KW-0808">Transferase</keyword>
<dbReference type="CDD" id="cd02893">
    <property type="entry name" value="FTase"/>
    <property type="match status" value="1"/>
</dbReference>
<dbReference type="EC" id="2.5.1.58" evidence="2 9"/>
<comment type="function">
    <text evidence="9">Catalyzes the transfer of a farnesyl moiety from farnesyl diphosphate to a cysteine at the fourth position from the C-terminus of several proteins. The beta subunit is responsible for peptide-binding.</text>
</comment>
<sequence length="394" mass="44020">MVHFSNFKDDAVFNNLDIFTNTSINQEEVEKDVSEAFIDYLNFTEISEEELADKAKFFRQSHAQFAIKQLSWLSSSASSMESSRTWFCFWGVHTLRLLNYPISDKLAHNVITFIKSCHNKDGGFGGSSGQISHLAPTYGAIMALLEIGTEEAYYCIDRKAIFNFIKSLSVGDGSFYMHVGGEIDMRAAYCAISVASILNLDMDELFKGTAVWIRDSQTFEGGFGGLPDVEAHGGYTYCAVASLALLGKLDTIDLTTLSCWLQLKQMPYEGGFCGRTNKLVDSCYSFWQGAIFSILKNFTLIEPNFIYPELDAKALQAFTLFISQDPLGGLKDKPGKHCDLYHTCYSLSGLSIAQHYNSEDKIIGGESCLVENIDPHYNLSLKYAEKAILYFKNL</sequence>
<reference evidence="12" key="1">
    <citation type="submission" date="2017-02" db="UniProtKB">
        <authorList>
            <consortium name="WormBaseParasite"/>
        </authorList>
    </citation>
    <scope>IDENTIFICATION</scope>
</reference>
<dbReference type="Gene3D" id="1.50.10.20">
    <property type="match status" value="1"/>
</dbReference>
<evidence type="ECO:0000313" key="12">
    <source>
        <dbReference type="WBParaSite" id="SPAL_0000831700.1"/>
    </source>
</evidence>
<comment type="cofactor">
    <cofactor evidence="9">
        <name>Zn(2+)</name>
        <dbReference type="ChEBI" id="CHEBI:29105"/>
    </cofactor>
    <text evidence="9">Binds 1 zinc ion per subunit.</text>
</comment>
<evidence type="ECO:0000256" key="6">
    <source>
        <dbReference type="ARBA" id="ARBA00022723"/>
    </source>
</evidence>
<dbReference type="WBParaSite" id="SPAL_0000831700.1">
    <property type="protein sequence ID" value="SPAL_0000831700.1"/>
    <property type="gene ID" value="SPAL_0000831700"/>
</dbReference>
<keyword evidence="11" id="KW-1185">Reference proteome</keyword>
<evidence type="ECO:0000256" key="7">
    <source>
        <dbReference type="ARBA" id="ARBA00022737"/>
    </source>
</evidence>
<dbReference type="SUPFAM" id="SSF48239">
    <property type="entry name" value="Terpenoid cyclases/Protein prenyltransferases"/>
    <property type="match status" value="1"/>
</dbReference>
<dbReference type="InterPro" id="IPR008930">
    <property type="entry name" value="Terpenoid_cyclase/PrenylTrfase"/>
</dbReference>
<dbReference type="GO" id="GO:0005965">
    <property type="term" value="C:protein farnesyltransferase complex"/>
    <property type="evidence" value="ECO:0007669"/>
    <property type="project" value="UniProtKB-UniRule"/>
</dbReference>
<evidence type="ECO:0000256" key="1">
    <source>
        <dbReference type="ARBA" id="ARBA00010497"/>
    </source>
</evidence>
<evidence type="ECO:0000256" key="5">
    <source>
        <dbReference type="ARBA" id="ARBA00022679"/>
    </source>
</evidence>
<dbReference type="PANTHER" id="PTHR11774">
    <property type="entry name" value="GERANYLGERANYL TRANSFERASE TYPE BETA SUBUNIT"/>
    <property type="match status" value="1"/>
</dbReference>
<accession>A0A0N5BR11</accession>
<dbReference type="GO" id="GO:0008270">
    <property type="term" value="F:zinc ion binding"/>
    <property type="evidence" value="ECO:0007669"/>
    <property type="project" value="UniProtKB-UniRule"/>
</dbReference>
<organism evidence="11 12">
    <name type="scientific">Strongyloides papillosus</name>
    <name type="common">Intestinal threadworm</name>
    <dbReference type="NCBI Taxonomy" id="174720"/>
    <lineage>
        <taxon>Eukaryota</taxon>
        <taxon>Metazoa</taxon>
        <taxon>Ecdysozoa</taxon>
        <taxon>Nematoda</taxon>
        <taxon>Chromadorea</taxon>
        <taxon>Rhabditida</taxon>
        <taxon>Tylenchina</taxon>
        <taxon>Panagrolaimomorpha</taxon>
        <taxon>Strongyloidoidea</taxon>
        <taxon>Strongyloididae</taxon>
        <taxon>Strongyloides</taxon>
    </lineage>
</organism>
<evidence type="ECO:0000256" key="9">
    <source>
        <dbReference type="RuleBase" id="RU365056"/>
    </source>
</evidence>
<dbReference type="GO" id="GO:0004660">
    <property type="term" value="F:protein farnesyltransferase activity"/>
    <property type="evidence" value="ECO:0007669"/>
    <property type="project" value="UniProtKB-UniRule"/>
</dbReference>
<dbReference type="InterPro" id="IPR026872">
    <property type="entry name" value="FTB"/>
</dbReference>
<evidence type="ECO:0000256" key="2">
    <source>
        <dbReference type="ARBA" id="ARBA00012702"/>
    </source>
</evidence>
<dbReference type="PANTHER" id="PTHR11774:SF6">
    <property type="entry name" value="PROTEIN FARNESYLTRANSFERASE SUBUNIT BETA"/>
    <property type="match status" value="1"/>
</dbReference>
<evidence type="ECO:0000256" key="3">
    <source>
        <dbReference type="ARBA" id="ARBA00015798"/>
    </source>
</evidence>
<feature type="domain" description="Prenyltransferase alpha-alpha toroid" evidence="10">
    <location>
        <begin position="57"/>
        <end position="378"/>
    </location>
</feature>
<comment type="catalytic activity">
    <reaction evidence="9">
        <text>L-cysteinyl-[protein] + (2E,6E)-farnesyl diphosphate = S-(2E,6E)-farnesyl-L-cysteinyl-[protein] + diphosphate</text>
        <dbReference type="Rhea" id="RHEA:13345"/>
        <dbReference type="Rhea" id="RHEA-COMP:10131"/>
        <dbReference type="Rhea" id="RHEA-COMP:11535"/>
        <dbReference type="ChEBI" id="CHEBI:29950"/>
        <dbReference type="ChEBI" id="CHEBI:33019"/>
        <dbReference type="ChEBI" id="CHEBI:86019"/>
        <dbReference type="ChEBI" id="CHEBI:175763"/>
    </reaction>
</comment>